<feature type="region of interest" description="Disordered" evidence="3">
    <location>
        <begin position="175"/>
        <end position="246"/>
    </location>
</feature>
<dbReference type="InterPro" id="IPR000792">
    <property type="entry name" value="Tscrpt_reg_LuxR_C"/>
</dbReference>
<evidence type="ECO:0000259" key="4">
    <source>
        <dbReference type="PROSITE" id="PS50043"/>
    </source>
</evidence>
<reference evidence="6" key="1">
    <citation type="journal article" date="2019" name="Int. J. Syst. Evol. Microbiol.">
        <title>The Global Catalogue of Microorganisms (GCM) 10K type strain sequencing project: providing services to taxonomists for standard genome sequencing and annotation.</title>
        <authorList>
            <consortium name="The Broad Institute Genomics Platform"/>
            <consortium name="The Broad Institute Genome Sequencing Center for Infectious Disease"/>
            <person name="Wu L."/>
            <person name="Ma J."/>
        </authorList>
    </citation>
    <scope>NUCLEOTIDE SEQUENCE [LARGE SCALE GENOMIC DNA]</scope>
    <source>
        <strain evidence="6">CGMCC 4.7106</strain>
    </source>
</reference>
<evidence type="ECO:0000256" key="2">
    <source>
        <dbReference type="ARBA" id="ARBA00022840"/>
    </source>
</evidence>
<protein>
    <submittedName>
        <fullName evidence="5">AAA family ATPase</fullName>
    </submittedName>
</protein>
<gene>
    <name evidence="5" type="ORF">ACFPUY_22785</name>
</gene>
<evidence type="ECO:0000256" key="1">
    <source>
        <dbReference type="ARBA" id="ARBA00022741"/>
    </source>
</evidence>
<sequence>MFVGREAELDLLRAELRLSAAGPARRAVVEGPEGIGKTALIRQALGDASKVRTLAACGDAGERHLRYGIVRQLLPDVAGDDPWTVGQAMCEAIRRSQADGPVVVLVDDAQWADRPSLRALCYTVRRLGGERVLVLVACRDADDPWLPVGLRRLLTGDGACRISLQGLSVAELARLPERAPEGATGGRPPKDMGSPGKAAGTRRRLPGGEKNGEPPPGEESGRAGPALMVLSRGPGATGASTGQASARETLPPQAAARLHAHTLGNPLHARAMLAAFPASALADPGVRLPAPVTYAATFTRRLRSCGPRARALIAACAVLGDGCTLYEAATVARAMAGTAARAGADHSPETGARTEGATGARTPELDALENAVEAGVLVEEAGRAIRFREPLGRAAAYDALGAGTRARLHLAAARIAGDTGAELRHRAAAASGPDEGLAEELARYAAKEAQHGLWHEAATHLELAAGLTHSAGRRDELRTTALEHVLVGGDVVRAAQLAASPNADPRPVRRYVLGRLALAEGRLEDAGRLLEEAWSHREPPYAADVAERLAWLRLLGDDRPEAARWARLALDQPIQSRAARPYDVLALAGDLCPQAPPGSLAEAVRLLREDEVGPAREVLDRAAGELAEAGLPCHRLLALALLAVAEYRDGRWDDAVERAERAVAEAAGLGQRWLLPCLEVVCVAPLAARGEHDRALAHVTAAREEAGRQRSVLGETQADLAMAVLGAGAAPPTAGDAFVPDPRPQLVETFVAEGALQEAQVVLDGLADAGDGPRARAQRARLEGLLFAARNVPAAAEERFTAALELAGDSGCRMEEARVLLDLGRLLRRTGRRRLAAERLQAARADFAGLGARPMVARCAQELEACGLEPAVTARLGLTPQEFSTATLVADGLTNRQIARELLISVKTVEYHIGKIYTKLGIGSRVALAARLAAYGENP</sequence>
<dbReference type="RefSeq" id="WP_219545711.1">
    <property type="nucleotide sequence ID" value="NZ_JAHKRN010000018.1"/>
</dbReference>
<keyword evidence="2" id="KW-0067">ATP-binding</keyword>
<dbReference type="Pfam" id="PF00196">
    <property type="entry name" value="GerE"/>
    <property type="match status" value="1"/>
</dbReference>
<feature type="domain" description="HTH luxR-type" evidence="4">
    <location>
        <begin position="871"/>
        <end position="936"/>
    </location>
</feature>
<dbReference type="PANTHER" id="PTHR16305">
    <property type="entry name" value="TESTICULAR SOLUBLE ADENYLYL CYCLASE"/>
    <property type="match status" value="1"/>
</dbReference>
<comment type="caution">
    <text evidence="5">The sequence shown here is derived from an EMBL/GenBank/DDBJ whole genome shotgun (WGS) entry which is preliminary data.</text>
</comment>
<accession>A0ABW1BY15</accession>
<dbReference type="InterPro" id="IPR041664">
    <property type="entry name" value="AAA_16"/>
</dbReference>
<dbReference type="PANTHER" id="PTHR16305:SF35">
    <property type="entry name" value="TRANSCRIPTIONAL ACTIVATOR DOMAIN"/>
    <property type="match status" value="1"/>
</dbReference>
<organism evidence="5 6">
    <name type="scientific">Nonomuraea harbinensis</name>
    <dbReference type="NCBI Taxonomy" id="1286938"/>
    <lineage>
        <taxon>Bacteria</taxon>
        <taxon>Bacillati</taxon>
        <taxon>Actinomycetota</taxon>
        <taxon>Actinomycetes</taxon>
        <taxon>Streptosporangiales</taxon>
        <taxon>Streptosporangiaceae</taxon>
        <taxon>Nonomuraea</taxon>
    </lineage>
</organism>
<keyword evidence="6" id="KW-1185">Reference proteome</keyword>
<dbReference type="Pfam" id="PF13191">
    <property type="entry name" value="AAA_16"/>
    <property type="match status" value="1"/>
</dbReference>
<name>A0ABW1BY15_9ACTN</name>
<evidence type="ECO:0000313" key="6">
    <source>
        <dbReference type="Proteomes" id="UP001596096"/>
    </source>
</evidence>
<evidence type="ECO:0000313" key="5">
    <source>
        <dbReference type="EMBL" id="MFC5817937.1"/>
    </source>
</evidence>
<dbReference type="SMART" id="SM00421">
    <property type="entry name" value="HTH_LUXR"/>
    <property type="match status" value="1"/>
</dbReference>
<dbReference type="PROSITE" id="PS50043">
    <property type="entry name" value="HTH_LUXR_2"/>
    <property type="match status" value="1"/>
</dbReference>
<evidence type="ECO:0000256" key="3">
    <source>
        <dbReference type="SAM" id="MobiDB-lite"/>
    </source>
</evidence>
<dbReference type="EMBL" id="JBHSNW010000011">
    <property type="protein sequence ID" value="MFC5817937.1"/>
    <property type="molecule type" value="Genomic_DNA"/>
</dbReference>
<feature type="compositionally biased region" description="Low complexity" evidence="3">
    <location>
        <begin position="233"/>
        <end position="246"/>
    </location>
</feature>
<dbReference type="CDD" id="cd06170">
    <property type="entry name" value="LuxR_C_like"/>
    <property type="match status" value="1"/>
</dbReference>
<keyword evidence="1" id="KW-0547">Nucleotide-binding</keyword>
<proteinExistence type="predicted"/>
<dbReference type="Proteomes" id="UP001596096">
    <property type="component" value="Unassembled WGS sequence"/>
</dbReference>